<reference evidence="3 4" key="1">
    <citation type="submission" date="2020-04" db="EMBL/GenBank/DDBJ databases">
        <title>Flammeovirga sp. SR4, a novel species isolated from seawater.</title>
        <authorList>
            <person name="Wang X."/>
        </authorList>
    </citation>
    <scope>NUCLEOTIDE SEQUENCE [LARGE SCALE GENOMIC DNA]</scope>
    <source>
        <strain evidence="3 4">ATCC 23126</strain>
    </source>
</reference>
<dbReference type="EMBL" id="JABANE010000152">
    <property type="protein sequence ID" value="NME72334.1"/>
    <property type="molecule type" value="Genomic_DNA"/>
</dbReference>
<protein>
    <submittedName>
        <fullName evidence="3">Polysaccharide deacetylase family protein</fullName>
    </submittedName>
</protein>
<name>A0A7X9S0Z2_9BACT</name>
<gene>
    <name evidence="3" type="ORF">HHU12_30515</name>
</gene>
<dbReference type="PANTHER" id="PTHR34216:SF11">
    <property type="entry name" value="CHITOOLIGOSACCHARIDE DEACETYLASE"/>
    <property type="match status" value="1"/>
</dbReference>
<evidence type="ECO:0000313" key="4">
    <source>
        <dbReference type="Proteomes" id="UP000576082"/>
    </source>
</evidence>
<dbReference type="SUPFAM" id="SSF88713">
    <property type="entry name" value="Glycoside hydrolase/deacetylase"/>
    <property type="match status" value="1"/>
</dbReference>
<sequence length="262" mass="30006">MRKITTNFLLFFFVINVIYAQSDMPWNGKKCAVVLTYDDALNVHLDSVMPVLDKHHFNATFYVMGDTEILNKRMEEWRKASKKGHELGNHTLAHPCDGSIDHRDWVIPERDLSKYTIFRAVNEIKTTNTLLKAIDGKDERTFAYPCGDLTINGTTFYDQVESEFVAARGTFHGLESSKTIDMKNIKCFSMHGQTGEEMIKLVKEAEAQNALVVFLFHGVGGEHSLNVSNEAHIELIEYLSKHKKDIWVDTMVEVARYLKNEK</sequence>
<dbReference type="GO" id="GO:0005975">
    <property type="term" value="P:carbohydrate metabolic process"/>
    <property type="evidence" value="ECO:0007669"/>
    <property type="project" value="InterPro"/>
</dbReference>
<evidence type="ECO:0000313" key="3">
    <source>
        <dbReference type="EMBL" id="NME72334.1"/>
    </source>
</evidence>
<organism evidence="3 4">
    <name type="scientific">Flammeovirga aprica JL-4</name>
    <dbReference type="NCBI Taxonomy" id="694437"/>
    <lineage>
        <taxon>Bacteria</taxon>
        <taxon>Pseudomonadati</taxon>
        <taxon>Bacteroidota</taxon>
        <taxon>Cytophagia</taxon>
        <taxon>Cytophagales</taxon>
        <taxon>Flammeovirgaceae</taxon>
        <taxon>Flammeovirga</taxon>
    </lineage>
</organism>
<dbReference type="Proteomes" id="UP000576082">
    <property type="component" value="Unassembled WGS sequence"/>
</dbReference>
<dbReference type="InterPro" id="IPR051398">
    <property type="entry name" value="Polysacch_Deacetylase"/>
</dbReference>
<dbReference type="InterPro" id="IPR002509">
    <property type="entry name" value="NODB_dom"/>
</dbReference>
<accession>A0A7X9S0Z2</accession>
<dbReference type="PROSITE" id="PS51677">
    <property type="entry name" value="NODB"/>
    <property type="match status" value="1"/>
</dbReference>
<dbReference type="CDD" id="cd10967">
    <property type="entry name" value="CE4_GLA_like_6s"/>
    <property type="match status" value="1"/>
</dbReference>
<keyword evidence="1" id="KW-0732">Signal</keyword>
<dbReference type="GO" id="GO:0016810">
    <property type="term" value="F:hydrolase activity, acting on carbon-nitrogen (but not peptide) bonds"/>
    <property type="evidence" value="ECO:0007669"/>
    <property type="project" value="InterPro"/>
</dbReference>
<dbReference type="InterPro" id="IPR011330">
    <property type="entry name" value="Glyco_hydro/deAcase_b/a-brl"/>
</dbReference>
<dbReference type="Gene3D" id="3.20.20.370">
    <property type="entry name" value="Glycoside hydrolase/deacetylase"/>
    <property type="match status" value="1"/>
</dbReference>
<evidence type="ECO:0000256" key="1">
    <source>
        <dbReference type="ARBA" id="ARBA00022729"/>
    </source>
</evidence>
<dbReference type="Pfam" id="PF01522">
    <property type="entry name" value="Polysacc_deac_1"/>
    <property type="match status" value="1"/>
</dbReference>
<feature type="domain" description="NodB homology" evidence="2">
    <location>
        <begin position="31"/>
        <end position="249"/>
    </location>
</feature>
<proteinExistence type="predicted"/>
<dbReference type="PANTHER" id="PTHR34216">
    <property type="match status" value="1"/>
</dbReference>
<evidence type="ECO:0000259" key="2">
    <source>
        <dbReference type="PROSITE" id="PS51677"/>
    </source>
</evidence>
<keyword evidence="4" id="KW-1185">Reference proteome</keyword>
<dbReference type="RefSeq" id="WP_169660528.1">
    <property type="nucleotide sequence ID" value="NZ_JABANE010000152.1"/>
</dbReference>
<dbReference type="AlphaFoldDB" id="A0A7X9S0Z2"/>
<comment type="caution">
    <text evidence="3">The sequence shown here is derived from an EMBL/GenBank/DDBJ whole genome shotgun (WGS) entry which is preliminary data.</text>
</comment>